<proteinExistence type="predicted"/>
<keyword evidence="1" id="KW-1133">Transmembrane helix</keyword>
<dbReference type="RefSeq" id="WP_145795954.1">
    <property type="nucleotide sequence ID" value="NZ_BAAABR010000008.1"/>
</dbReference>
<keyword evidence="1" id="KW-0472">Membrane</keyword>
<feature type="transmembrane region" description="Helical" evidence="1">
    <location>
        <begin position="107"/>
        <end position="126"/>
    </location>
</feature>
<sequence length="128" mass="12828">MNPAPLIGAALAITVAVGSLATAQRLRPAVPEGEEPDSPHPALSTIGAGLLSGFVLLTGFLVATGWAAHTTKVVPPIGLYAADAAAGFAVLLYPSLAGLPFTARHSAAVAFFGALVGYTLSLAVQLRP</sequence>
<evidence type="ECO:0000256" key="1">
    <source>
        <dbReference type="SAM" id="Phobius"/>
    </source>
</evidence>
<feature type="transmembrane region" description="Helical" evidence="1">
    <location>
        <begin position="47"/>
        <end position="68"/>
    </location>
</feature>
<dbReference type="AlphaFoldDB" id="A0A561EZX7"/>
<protein>
    <submittedName>
        <fullName evidence="2">Uncharacterized protein</fullName>
    </submittedName>
</protein>
<feature type="transmembrane region" description="Helical" evidence="1">
    <location>
        <begin position="80"/>
        <end position="101"/>
    </location>
</feature>
<keyword evidence="1" id="KW-0812">Transmembrane</keyword>
<evidence type="ECO:0000313" key="3">
    <source>
        <dbReference type="Proteomes" id="UP000318416"/>
    </source>
</evidence>
<dbReference type="OrthoDB" id="4254994at2"/>
<comment type="caution">
    <text evidence="2">The sequence shown here is derived from an EMBL/GenBank/DDBJ whole genome shotgun (WGS) entry which is preliminary data.</text>
</comment>
<dbReference type="EMBL" id="VIVR01000001">
    <property type="protein sequence ID" value="TWE21165.1"/>
    <property type="molecule type" value="Genomic_DNA"/>
</dbReference>
<reference evidence="2 3" key="1">
    <citation type="submission" date="2019-06" db="EMBL/GenBank/DDBJ databases">
        <title>Sequencing the genomes of 1000 actinobacteria strains.</title>
        <authorList>
            <person name="Klenk H.-P."/>
        </authorList>
    </citation>
    <scope>NUCLEOTIDE SEQUENCE [LARGE SCALE GENOMIC DNA]</scope>
    <source>
        <strain evidence="2 3">DSM 41649</strain>
    </source>
</reference>
<organism evidence="2 3">
    <name type="scientific">Kitasatospora atroaurantiaca</name>
    <dbReference type="NCBI Taxonomy" id="285545"/>
    <lineage>
        <taxon>Bacteria</taxon>
        <taxon>Bacillati</taxon>
        <taxon>Actinomycetota</taxon>
        <taxon>Actinomycetes</taxon>
        <taxon>Kitasatosporales</taxon>
        <taxon>Streptomycetaceae</taxon>
        <taxon>Kitasatospora</taxon>
    </lineage>
</organism>
<evidence type="ECO:0000313" key="2">
    <source>
        <dbReference type="EMBL" id="TWE21165.1"/>
    </source>
</evidence>
<keyword evidence="3" id="KW-1185">Reference proteome</keyword>
<gene>
    <name evidence="2" type="ORF">FB465_6332</name>
</gene>
<dbReference type="Proteomes" id="UP000318416">
    <property type="component" value="Unassembled WGS sequence"/>
</dbReference>
<name>A0A561EZX7_9ACTN</name>
<accession>A0A561EZX7</accession>